<gene>
    <name evidence="1" type="ORF">OKIOD_LOCUS16317</name>
</gene>
<reference evidence="1 2" key="1">
    <citation type="submission" date="2021-04" db="EMBL/GenBank/DDBJ databases">
        <authorList>
            <person name="Bliznina A."/>
        </authorList>
    </citation>
    <scope>NUCLEOTIDE SEQUENCE [LARGE SCALE GENOMIC DNA]</scope>
</reference>
<organism evidence="1 2">
    <name type="scientific">Oikopleura dioica</name>
    <name type="common">Tunicate</name>
    <dbReference type="NCBI Taxonomy" id="34765"/>
    <lineage>
        <taxon>Eukaryota</taxon>
        <taxon>Metazoa</taxon>
        <taxon>Chordata</taxon>
        <taxon>Tunicata</taxon>
        <taxon>Appendicularia</taxon>
        <taxon>Copelata</taxon>
        <taxon>Oikopleuridae</taxon>
        <taxon>Oikopleura</taxon>
    </lineage>
</organism>
<protein>
    <submittedName>
        <fullName evidence="1">Oidioi.mRNA.OKI2018_I69.chr2.g7552.t1.cds</fullName>
    </submittedName>
</protein>
<evidence type="ECO:0000313" key="2">
    <source>
        <dbReference type="Proteomes" id="UP001158576"/>
    </source>
</evidence>
<keyword evidence="2" id="KW-1185">Reference proteome</keyword>
<sequence>MRGYTVTPRVAPVCGGIDLIIEGIDNQSLKRQEKTTLLAIEGSRQRHICSTIQHPKIPNAVVCAVPEHEPAEECSLSLIFFGTVNECIEIIPIGRLKYQTDQTQLLAVYLAKSVHDVESLEDWDEIRGTGFSLCDEDFATLDDRLCAAFHHLLLLRDAKIIR</sequence>
<proteinExistence type="predicted"/>
<dbReference type="EMBL" id="OU015567">
    <property type="protein sequence ID" value="CAG5113442.1"/>
    <property type="molecule type" value="Genomic_DNA"/>
</dbReference>
<evidence type="ECO:0000313" key="1">
    <source>
        <dbReference type="EMBL" id="CAG5113442.1"/>
    </source>
</evidence>
<accession>A0ABN7TB63</accession>
<name>A0ABN7TB63_OIKDI</name>
<dbReference type="Proteomes" id="UP001158576">
    <property type="component" value="Chromosome 2"/>
</dbReference>